<dbReference type="Gene3D" id="2.170.300.10">
    <property type="entry name" value="Tie2 ligand-binding domain superfamily"/>
    <property type="match status" value="1"/>
</dbReference>
<feature type="coiled-coil region" evidence="2">
    <location>
        <begin position="249"/>
        <end position="276"/>
    </location>
</feature>
<keyword evidence="3" id="KW-1133">Transmembrane helix</keyword>
<evidence type="ECO:0000256" key="1">
    <source>
        <dbReference type="ARBA" id="ARBA00022536"/>
    </source>
</evidence>
<dbReference type="SMART" id="SM00181">
    <property type="entry name" value="EGF"/>
    <property type="match status" value="3"/>
</dbReference>
<evidence type="ECO:0000256" key="2">
    <source>
        <dbReference type="SAM" id="Coils"/>
    </source>
</evidence>
<dbReference type="EMBL" id="KU556757">
    <property type="protein sequence ID" value="APZ76792.1"/>
    <property type="molecule type" value="mRNA"/>
</dbReference>
<dbReference type="AlphaFoldDB" id="A0A3S6GZ87"/>
<reference evidence="5" key="1">
    <citation type="submission" date="2016-01" db="EMBL/GenBank/DDBJ databases">
        <title>Cloning and Analasis of Os-egf1, Onchidium struma.</title>
        <authorList>
            <person name="Yang T."/>
            <person name="Shen H."/>
        </authorList>
    </citation>
    <scope>NUCLEOTIDE SEQUENCE</scope>
    <source>
        <tissue evidence="5">Mussle</tissue>
    </source>
</reference>
<proteinExistence type="evidence at transcript level"/>
<gene>
    <name evidence="5" type="primary">egf1</name>
</gene>
<dbReference type="PANTHER" id="PTHR24043:SF8">
    <property type="entry name" value="EGF-LIKE DOMAIN-CONTAINING PROTEIN"/>
    <property type="match status" value="1"/>
</dbReference>
<dbReference type="PANTHER" id="PTHR24043">
    <property type="entry name" value="SCAVENGER RECEPTOR CLASS F"/>
    <property type="match status" value="1"/>
</dbReference>
<feature type="transmembrane region" description="Helical" evidence="3">
    <location>
        <begin position="17"/>
        <end position="40"/>
    </location>
</feature>
<keyword evidence="3" id="KW-0472">Membrane</keyword>
<dbReference type="PROSITE" id="PS51257">
    <property type="entry name" value="PROKAR_LIPOPROTEIN"/>
    <property type="match status" value="1"/>
</dbReference>
<dbReference type="GO" id="GO:0005044">
    <property type="term" value="F:scavenger receptor activity"/>
    <property type="evidence" value="ECO:0007669"/>
    <property type="project" value="InterPro"/>
</dbReference>
<keyword evidence="3" id="KW-0812">Transmembrane</keyword>
<evidence type="ECO:0000313" key="5">
    <source>
        <dbReference type="EMBL" id="APZ76792.1"/>
    </source>
</evidence>
<name>A0A3S6GZ87_9EUPU</name>
<accession>A0A3S6GZ87</accession>
<protein>
    <submittedName>
        <fullName evidence="5">Egf1</fullName>
    </submittedName>
</protein>
<sequence>MKFSEDFVSTGNIRYNFVYIVLLWIFFVSLLTACPAGFYGSDCNRTCSLRCLSHLCDNMTGACSHGCRHGYQGDLCESECQQGFYGANCSSECPSNCVNDTCDHTTGQCIQGCLPGDQGIACEEKLCPDGFYGSNCSSACPAHCHNTSCDSLTGHCRGSCKAGYKGNHCEEECSAGSHGPGCQTPCPATCASPICHHVTGACSEGCKPDFWGSDCSLTGDLKSNPEPQQAKFYQKLSAEGRSVLLYMLMGEYERTLERAQLEISRSLRQRNEIRELINGDL</sequence>
<dbReference type="InterPro" id="IPR000742">
    <property type="entry name" value="EGF"/>
</dbReference>
<keyword evidence="1" id="KW-0245">EGF-like domain</keyword>
<feature type="domain" description="EGF-like" evidence="4">
    <location>
        <begin position="139"/>
        <end position="170"/>
    </location>
</feature>
<keyword evidence="2" id="KW-0175">Coiled coil</keyword>
<feature type="domain" description="EGF-like" evidence="4">
    <location>
        <begin position="92"/>
        <end position="137"/>
    </location>
</feature>
<evidence type="ECO:0000259" key="4">
    <source>
        <dbReference type="SMART" id="SM00181"/>
    </source>
</evidence>
<organism evidence="5">
    <name type="scientific">Onchidium reevesii</name>
    <dbReference type="NCBI Taxonomy" id="2547651"/>
    <lineage>
        <taxon>Eukaryota</taxon>
        <taxon>Metazoa</taxon>
        <taxon>Spiralia</taxon>
        <taxon>Lophotrochozoa</taxon>
        <taxon>Mollusca</taxon>
        <taxon>Gastropoda</taxon>
        <taxon>Heterobranchia</taxon>
        <taxon>Euthyneura</taxon>
        <taxon>Panpulmonata</taxon>
        <taxon>Eupulmonata</taxon>
        <taxon>Systellommatophora</taxon>
        <taxon>Onchidioidea</taxon>
        <taxon>Onchidiidae</taxon>
        <taxon>Onchidium</taxon>
    </lineage>
</organism>
<dbReference type="InterPro" id="IPR042635">
    <property type="entry name" value="MEGF10/SREC1/2-like"/>
</dbReference>
<evidence type="ECO:0000256" key="3">
    <source>
        <dbReference type="SAM" id="Phobius"/>
    </source>
</evidence>
<feature type="domain" description="EGF-like" evidence="4">
    <location>
        <begin position="46"/>
        <end position="77"/>
    </location>
</feature>